<accession>A0ABU7TCE6</accession>
<evidence type="ECO:0000313" key="3">
    <source>
        <dbReference type="Proteomes" id="UP001349262"/>
    </source>
</evidence>
<gene>
    <name evidence="2" type="ORF">MRSR164_16175</name>
</gene>
<evidence type="ECO:0000313" key="2">
    <source>
        <dbReference type="EMBL" id="MEE7458247.1"/>
    </source>
</evidence>
<protein>
    <recommendedName>
        <fullName evidence="4">RNA polymerase alpha subunit C-terminal domain-containing protein</fullName>
    </recommendedName>
</protein>
<organism evidence="2 3">
    <name type="scientific">Methylobacterium radiotolerans</name>
    <dbReference type="NCBI Taxonomy" id="31998"/>
    <lineage>
        <taxon>Bacteria</taxon>
        <taxon>Pseudomonadati</taxon>
        <taxon>Pseudomonadota</taxon>
        <taxon>Alphaproteobacteria</taxon>
        <taxon>Hyphomicrobiales</taxon>
        <taxon>Methylobacteriaceae</taxon>
        <taxon>Methylobacterium</taxon>
    </lineage>
</organism>
<comment type="caution">
    <text evidence="2">The sequence shown here is derived from an EMBL/GenBank/DDBJ whole genome shotgun (WGS) entry which is preliminary data.</text>
</comment>
<dbReference type="Proteomes" id="UP001349262">
    <property type="component" value="Unassembled WGS sequence"/>
</dbReference>
<sequence>MPDPLNRLADEASARLPLFDDLPAGTVDRLAALGFGRGLLTTAIRARLRKAGFADMGALALATPADLMMVRKIGPVRVEAIRAHLLGELARLVPGARAAHDRDATDRRRLDRLRTVPVEPALLGRALVERFGPAGATWADLASLPRAQALRALGISAADLEDFISALALALQPDRPGPLPAGTTREDHAREAMAEPDRAEIQRERDREWDEAAPARCPGPGRTD</sequence>
<proteinExistence type="predicted"/>
<reference evidence="2 3" key="1">
    <citation type="journal article" date="2012" name="Genet. Mol. Biol.">
        <title>Analysis of 16S rRNA and mxaF genes revealing insights into Methylobacterium niche-specific plant association.</title>
        <authorList>
            <person name="Dourado M.N."/>
            <person name="Andreote F.D."/>
            <person name="Dini-Andreote F."/>
            <person name="Conti R."/>
            <person name="Araujo J.M."/>
            <person name="Araujo W.L."/>
        </authorList>
    </citation>
    <scope>NUCLEOTIDE SEQUENCE [LARGE SCALE GENOMIC DNA]</scope>
    <source>
        <strain evidence="2 3">SR1.6/4</strain>
    </source>
</reference>
<dbReference type="EMBL" id="MLBY01000005">
    <property type="protein sequence ID" value="MEE7458247.1"/>
    <property type="molecule type" value="Genomic_DNA"/>
</dbReference>
<name>A0ABU7TCE6_9HYPH</name>
<feature type="region of interest" description="Disordered" evidence="1">
    <location>
        <begin position="174"/>
        <end position="224"/>
    </location>
</feature>
<evidence type="ECO:0000256" key="1">
    <source>
        <dbReference type="SAM" id="MobiDB-lite"/>
    </source>
</evidence>
<evidence type="ECO:0008006" key="4">
    <source>
        <dbReference type="Google" id="ProtNLM"/>
    </source>
</evidence>
<feature type="compositionally biased region" description="Basic and acidic residues" evidence="1">
    <location>
        <begin position="184"/>
        <end position="210"/>
    </location>
</feature>
<keyword evidence="3" id="KW-1185">Reference proteome</keyword>